<gene>
    <name evidence="7" type="ORF">BDQ12DRAFT_376469</name>
</gene>
<evidence type="ECO:0000313" key="8">
    <source>
        <dbReference type="Proteomes" id="UP000308652"/>
    </source>
</evidence>
<dbReference type="Gene3D" id="1.10.600.10">
    <property type="entry name" value="Farnesyl Diphosphate Synthase"/>
    <property type="match status" value="1"/>
</dbReference>
<evidence type="ECO:0000256" key="3">
    <source>
        <dbReference type="ARBA" id="ARBA00022723"/>
    </source>
</evidence>
<dbReference type="Pfam" id="PF19086">
    <property type="entry name" value="Terpene_syn_C_2"/>
    <property type="match status" value="1"/>
</dbReference>
<protein>
    <recommendedName>
        <fullName evidence="6">Terpene synthase</fullName>
        <ecNumber evidence="6">4.2.3.-</ecNumber>
    </recommendedName>
</protein>
<dbReference type="SUPFAM" id="SSF48576">
    <property type="entry name" value="Terpenoid synthases"/>
    <property type="match status" value="1"/>
</dbReference>
<comment type="cofactor">
    <cofactor evidence="1 6">
        <name>Mg(2+)</name>
        <dbReference type="ChEBI" id="CHEBI:18420"/>
    </cofactor>
</comment>
<dbReference type="OrthoDB" id="6486656at2759"/>
<dbReference type="InterPro" id="IPR034686">
    <property type="entry name" value="Terpene_cyclase-like_2"/>
</dbReference>
<sequence length="340" mass="38865">MHSITLDLFPASTFAVDNMPPKPSFTSCFPCIVRSDQDSIAENVIKYFIENWSWKTPDDFTKLAGQGLELWTGFAFPTALKDRIECASMLSVVGFIMDDILETYHHDKTKQFLSRLRGLILGTTHPTADNQVEFVFADIHAHIRDTDKTDPFRLGNKYCETTFQWITAYLNQERSNASVQNTLESYAGYRFTDVGVWWAFALMEWACNLPVPEHIACDPNFHALQHKAGMHGLLANDLYSYRREVLQASRTSSNTIKPKLVNSISVVMVEHNLDEEEATEYIKTRLTDVEVSFLEMEGSWKLKYSGDDLAFLEKYSLATKCMIAGNLWWSVSCGRYNQIQ</sequence>
<dbReference type="PANTHER" id="PTHR35201">
    <property type="entry name" value="TERPENE SYNTHASE"/>
    <property type="match status" value="1"/>
</dbReference>
<evidence type="ECO:0000256" key="1">
    <source>
        <dbReference type="ARBA" id="ARBA00001946"/>
    </source>
</evidence>
<dbReference type="GO" id="GO:0046872">
    <property type="term" value="F:metal ion binding"/>
    <property type="evidence" value="ECO:0007669"/>
    <property type="project" value="UniProtKB-KW"/>
</dbReference>
<name>A0A5C3LM02_9AGAR</name>
<keyword evidence="3 6" id="KW-0479">Metal-binding</keyword>
<evidence type="ECO:0000313" key="7">
    <source>
        <dbReference type="EMBL" id="TFK34189.1"/>
    </source>
</evidence>
<evidence type="ECO:0000256" key="4">
    <source>
        <dbReference type="ARBA" id="ARBA00022842"/>
    </source>
</evidence>
<organism evidence="7 8">
    <name type="scientific">Crucibulum laeve</name>
    <dbReference type="NCBI Taxonomy" id="68775"/>
    <lineage>
        <taxon>Eukaryota</taxon>
        <taxon>Fungi</taxon>
        <taxon>Dikarya</taxon>
        <taxon>Basidiomycota</taxon>
        <taxon>Agaricomycotina</taxon>
        <taxon>Agaricomycetes</taxon>
        <taxon>Agaricomycetidae</taxon>
        <taxon>Agaricales</taxon>
        <taxon>Agaricineae</taxon>
        <taxon>Nidulariaceae</taxon>
        <taxon>Crucibulum</taxon>
    </lineage>
</organism>
<evidence type="ECO:0000256" key="2">
    <source>
        <dbReference type="ARBA" id="ARBA00006333"/>
    </source>
</evidence>
<dbReference type="AlphaFoldDB" id="A0A5C3LM02"/>
<reference evidence="7 8" key="1">
    <citation type="journal article" date="2019" name="Nat. Ecol. Evol.">
        <title>Megaphylogeny resolves global patterns of mushroom evolution.</title>
        <authorList>
            <person name="Varga T."/>
            <person name="Krizsan K."/>
            <person name="Foldi C."/>
            <person name="Dima B."/>
            <person name="Sanchez-Garcia M."/>
            <person name="Sanchez-Ramirez S."/>
            <person name="Szollosi G.J."/>
            <person name="Szarkandi J.G."/>
            <person name="Papp V."/>
            <person name="Albert L."/>
            <person name="Andreopoulos W."/>
            <person name="Angelini C."/>
            <person name="Antonin V."/>
            <person name="Barry K.W."/>
            <person name="Bougher N.L."/>
            <person name="Buchanan P."/>
            <person name="Buyck B."/>
            <person name="Bense V."/>
            <person name="Catcheside P."/>
            <person name="Chovatia M."/>
            <person name="Cooper J."/>
            <person name="Damon W."/>
            <person name="Desjardin D."/>
            <person name="Finy P."/>
            <person name="Geml J."/>
            <person name="Haridas S."/>
            <person name="Hughes K."/>
            <person name="Justo A."/>
            <person name="Karasinski D."/>
            <person name="Kautmanova I."/>
            <person name="Kiss B."/>
            <person name="Kocsube S."/>
            <person name="Kotiranta H."/>
            <person name="LaButti K.M."/>
            <person name="Lechner B.E."/>
            <person name="Liimatainen K."/>
            <person name="Lipzen A."/>
            <person name="Lukacs Z."/>
            <person name="Mihaltcheva S."/>
            <person name="Morgado L.N."/>
            <person name="Niskanen T."/>
            <person name="Noordeloos M.E."/>
            <person name="Ohm R.A."/>
            <person name="Ortiz-Santana B."/>
            <person name="Ovrebo C."/>
            <person name="Racz N."/>
            <person name="Riley R."/>
            <person name="Savchenko A."/>
            <person name="Shiryaev A."/>
            <person name="Soop K."/>
            <person name="Spirin V."/>
            <person name="Szebenyi C."/>
            <person name="Tomsovsky M."/>
            <person name="Tulloss R.E."/>
            <person name="Uehling J."/>
            <person name="Grigoriev I.V."/>
            <person name="Vagvolgyi C."/>
            <person name="Papp T."/>
            <person name="Martin F.M."/>
            <person name="Miettinen O."/>
            <person name="Hibbett D.S."/>
            <person name="Nagy L.G."/>
        </authorList>
    </citation>
    <scope>NUCLEOTIDE SEQUENCE [LARGE SCALE GENOMIC DNA]</scope>
    <source>
        <strain evidence="7 8">CBS 166.37</strain>
    </source>
</reference>
<dbReference type="GO" id="GO:0010333">
    <property type="term" value="F:terpene synthase activity"/>
    <property type="evidence" value="ECO:0007669"/>
    <property type="project" value="InterPro"/>
</dbReference>
<comment type="similarity">
    <text evidence="2 6">Belongs to the terpene synthase family.</text>
</comment>
<evidence type="ECO:0000256" key="6">
    <source>
        <dbReference type="RuleBase" id="RU366034"/>
    </source>
</evidence>
<evidence type="ECO:0000256" key="5">
    <source>
        <dbReference type="ARBA" id="ARBA00023239"/>
    </source>
</evidence>
<dbReference type="GO" id="GO:0008299">
    <property type="term" value="P:isoprenoid biosynthetic process"/>
    <property type="evidence" value="ECO:0007669"/>
    <property type="project" value="UniProtKB-ARBA"/>
</dbReference>
<dbReference type="Proteomes" id="UP000308652">
    <property type="component" value="Unassembled WGS sequence"/>
</dbReference>
<accession>A0A5C3LM02</accession>
<dbReference type="EC" id="4.2.3.-" evidence="6"/>
<dbReference type="PANTHER" id="PTHR35201:SF4">
    <property type="entry name" value="BETA-PINACENE SYNTHASE-RELATED"/>
    <property type="match status" value="1"/>
</dbReference>
<dbReference type="STRING" id="68775.A0A5C3LM02"/>
<keyword evidence="8" id="KW-1185">Reference proteome</keyword>
<dbReference type="InterPro" id="IPR008949">
    <property type="entry name" value="Isoprenoid_synthase_dom_sf"/>
</dbReference>
<keyword evidence="4 6" id="KW-0460">Magnesium</keyword>
<dbReference type="EMBL" id="ML213635">
    <property type="protein sequence ID" value="TFK34189.1"/>
    <property type="molecule type" value="Genomic_DNA"/>
</dbReference>
<keyword evidence="5 6" id="KW-0456">Lyase</keyword>
<proteinExistence type="inferred from homology"/>